<name>A0A6S6QZ65_9HYPH</name>
<feature type="compositionally biased region" description="Gly residues" evidence="1">
    <location>
        <begin position="175"/>
        <end position="187"/>
    </location>
</feature>
<dbReference type="Proteomes" id="UP000515317">
    <property type="component" value="Chromosome"/>
</dbReference>
<keyword evidence="2" id="KW-0732">Signal</keyword>
<feature type="chain" id="PRO_5027596262" evidence="2">
    <location>
        <begin position="20"/>
        <end position="228"/>
    </location>
</feature>
<feature type="region of interest" description="Disordered" evidence="1">
    <location>
        <begin position="167"/>
        <end position="228"/>
    </location>
</feature>
<evidence type="ECO:0000313" key="4">
    <source>
        <dbReference type="Proteomes" id="UP000515317"/>
    </source>
</evidence>
<dbReference type="RefSeq" id="WP_222875535.1">
    <property type="nucleotide sequence ID" value="NZ_AP023361.1"/>
</dbReference>
<feature type="compositionally biased region" description="Low complexity" evidence="1">
    <location>
        <begin position="188"/>
        <end position="204"/>
    </location>
</feature>
<dbReference type="KEGG" id="tso:IZ6_26530"/>
<evidence type="ECO:0000256" key="2">
    <source>
        <dbReference type="SAM" id="SignalP"/>
    </source>
</evidence>
<feature type="compositionally biased region" description="Polar residues" evidence="1">
    <location>
        <begin position="212"/>
        <end position="228"/>
    </location>
</feature>
<proteinExistence type="predicted"/>
<gene>
    <name evidence="3" type="ORF">IZ6_26530</name>
</gene>
<keyword evidence="4" id="KW-1185">Reference proteome</keyword>
<reference evidence="3 4" key="1">
    <citation type="submission" date="2020-08" db="EMBL/GenBank/DDBJ databases">
        <title>Genome sequence of Rhizobiales bacterium strain IZ6.</title>
        <authorList>
            <person name="Nakai R."/>
            <person name="Naganuma T."/>
        </authorList>
    </citation>
    <scope>NUCLEOTIDE SEQUENCE [LARGE SCALE GENOMIC DNA]</scope>
    <source>
        <strain evidence="3 4">IZ6</strain>
    </source>
</reference>
<dbReference type="EMBL" id="AP023361">
    <property type="protein sequence ID" value="BCJ91918.1"/>
    <property type="molecule type" value="Genomic_DNA"/>
</dbReference>
<protein>
    <submittedName>
        <fullName evidence="3">Uncharacterized protein</fullName>
    </submittedName>
</protein>
<evidence type="ECO:0000256" key="1">
    <source>
        <dbReference type="SAM" id="MobiDB-lite"/>
    </source>
</evidence>
<sequence>MARSLIVLTACLFMSPVLAEAQDVSTPPAAAGNSQAAPTVNPLDVVPIGGCMLPPAKLGQGEIDAFLANPDQALAFSKDHLDSQAYRLVGSDISTLKSFLAVNAKATSDQKGTLAGALARVARMCAPHRPDITTYIQLEIERNAENELLTAFLAITDFLETAAVRGAGPQSAGPGAAGIGDTGGGPATLGPSIYTPQSGPSFSFSGGGGSQIASLRSTSGGSQSPIRP</sequence>
<accession>A0A6S6QZ65</accession>
<dbReference type="AlphaFoldDB" id="A0A6S6QZ65"/>
<feature type="signal peptide" evidence="2">
    <location>
        <begin position="1"/>
        <end position="19"/>
    </location>
</feature>
<evidence type="ECO:0000313" key="3">
    <source>
        <dbReference type="EMBL" id="BCJ91918.1"/>
    </source>
</evidence>
<organism evidence="3 4">
    <name type="scientific">Terrihabitans soli</name>
    <dbReference type="NCBI Taxonomy" id="708113"/>
    <lineage>
        <taxon>Bacteria</taxon>
        <taxon>Pseudomonadati</taxon>
        <taxon>Pseudomonadota</taxon>
        <taxon>Alphaproteobacteria</taxon>
        <taxon>Hyphomicrobiales</taxon>
        <taxon>Terrihabitans</taxon>
    </lineage>
</organism>